<reference evidence="1" key="1">
    <citation type="submission" date="2022-07" db="EMBL/GenBank/DDBJ databases">
        <title>Genome Sequence of Leucocoprinus birnbaumii.</title>
        <authorList>
            <person name="Buettner E."/>
        </authorList>
    </citation>
    <scope>NUCLEOTIDE SEQUENCE</scope>
    <source>
        <strain evidence="1">VT141</strain>
    </source>
</reference>
<protein>
    <submittedName>
        <fullName evidence="1">Uncharacterized protein</fullName>
    </submittedName>
</protein>
<dbReference type="AlphaFoldDB" id="A0AAD5YQD4"/>
<dbReference type="SUPFAM" id="SSF52047">
    <property type="entry name" value="RNI-like"/>
    <property type="match status" value="1"/>
</dbReference>
<gene>
    <name evidence="1" type="ORF">NP233_g12014</name>
</gene>
<keyword evidence="2" id="KW-1185">Reference proteome</keyword>
<dbReference type="Proteomes" id="UP001213000">
    <property type="component" value="Unassembled WGS sequence"/>
</dbReference>
<proteinExistence type="predicted"/>
<evidence type="ECO:0000313" key="2">
    <source>
        <dbReference type="Proteomes" id="UP001213000"/>
    </source>
</evidence>
<sequence>MNLISARSISLPARLTINQDVWLEVLRYFRISLAEDSTGEIRGKRATLLSAALSCPAIAEPALDELWRSMTSLEAVLGVFGDASYGKSVGLVFVEDDDDESWDLSMSPAESSKYLPRIQKSLQRVRYLHFDSWPSDKELSLWQSLAALIRTPVLCSNLKSLWLDMQNFCDGDLISAPCLFLILSSTLKTLTLLNCPKGPRLRTAHLLLSMLKSHDTSLLEISYHGHTDDKTFRLISEFPSLKSIKIREYLDSEDDEGYLKIEDFKDLRHNASLTTIEFDIDIVSVDDEEELGPSLTSLEALCDLTLCIH</sequence>
<accession>A0AAD5YQD4</accession>
<organism evidence="1 2">
    <name type="scientific">Leucocoprinus birnbaumii</name>
    <dbReference type="NCBI Taxonomy" id="56174"/>
    <lineage>
        <taxon>Eukaryota</taxon>
        <taxon>Fungi</taxon>
        <taxon>Dikarya</taxon>
        <taxon>Basidiomycota</taxon>
        <taxon>Agaricomycotina</taxon>
        <taxon>Agaricomycetes</taxon>
        <taxon>Agaricomycetidae</taxon>
        <taxon>Agaricales</taxon>
        <taxon>Agaricineae</taxon>
        <taxon>Agaricaceae</taxon>
        <taxon>Leucocoprinus</taxon>
    </lineage>
</organism>
<evidence type="ECO:0000313" key="1">
    <source>
        <dbReference type="EMBL" id="KAJ3556297.1"/>
    </source>
</evidence>
<comment type="caution">
    <text evidence="1">The sequence shown here is derived from an EMBL/GenBank/DDBJ whole genome shotgun (WGS) entry which is preliminary data.</text>
</comment>
<dbReference type="EMBL" id="JANIEX010001592">
    <property type="protein sequence ID" value="KAJ3556297.1"/>
    <property type="molecule type" value="Genomic_DNA"/>
</dbReference>
<name>A0AAD5YQD4_9AGAR</name>